<dbReference type="EMBL" id="DXES01000023">
    <property type="protein sequence ID" value="HIX64818.1"/>
    <property type="molecule type" value="Genomic_DNA"/>
</dbReference>
<reference evidence="1" key="1">
    <citation type="journal article" date="2021" name="PeerJ">
        <title>Extensive microbial diversity within the chicken gut microbiome revealed by metagenomics and culture.</title>
        <authorList>
            <person name="Gilroy R."/>
            <person name="Ravi A."/>
            <person name="Getino M."/>
            <person name="Pursley I."/>
            <person name="Horton D.L."/>
            <person name="Alikhan N.F."/>
            <person name="Baker D."/>
            <person name="Gharbi K."/>
            <person name="Hall N."/>
            <person name="Watson M."/>
            <person name="Adriaenssens E.M."/>
            <person name="Foster-Nyarko E."/>
            <person name="Jarju S."/>
            <person name="Secka A."/>
            <person name="Antonio M."/>
            <person name="Oren A."/>
            <person name="Chaudhuri R.R."/>
            <person name="La Ragione R."/>
            <person name="Hildebrand F."/>
            <person name="Pallen M.J."/>
        </authorList>
    </citation>
    <scope>NUCLEOTIDE SEQUENCE</scope>
    <source>
        <strain evidence="1">CHK188-5543</strain>
    </source>
</reference>
<evidence type="ECO:0000313" key="2">
    <source>
        <dbReference type="Proteomes" id="UP000886800"/>
    </source>
</evidence>
<protein>
    <submittedName>
        <fullName evidence="1">DUF523 domain-containing protein</fullName>
    </submittedName>
</protein>
<dbReference type="PANTHER" id="PTHR30087">
    <property type="entry name" value="INNER MEMBRANE PROTEIN"/>
    <property type="match status" value="1"/>
</dbReference>
<reference evidence="1" key="2">
    <citation type="submission" date="2021-04" db="EMBL/GenBank/DDBJ databases">
        <authorList>
            <person name="Gilroy R."/>
        </authorList>
    </citation>
    <scope>NUCLEOTIDE SEQUENCE</scope>
    <source>
        <strain evidence="1">CHK188-5543</strain>
    </source>
</reference>
<organism evidence="1 2">
    <name type="scientific">Candidatus Anaerotruncus excrementipullorum</name>
    <dbReference type="NCBI Taxonomy" id="2838465"/>
    <lineage>
        <taxon>Bacteria</taxon>
        <taxon>Bacillati</taxon>
        <taxon>Bacillota</taxon>
        <taxon>Clostridia</taxon>
        <taxon>Eubacteriales</taxon>
        <taxon>Oscillospiraceae</taxon>
        <taxon>Anaerotruncus</taxon>
    </lineage>
</organism>
<dbReference type="PANTHER" id="PTHR30087:SF1">
    <property type="entry name" value="HYPOTHETICAL CYTOSOLIC PROTEIN"/>
    <property type="match status" value="1"/>
</dbReference>
<dbReference type="Pfam" id="PF04463">
    <property type="entry name" value="2-thiour_desulf"/>
    <property type="match status" value="1"/>
</dbReference>
<gene>
    <name evidence="1" type="ORF">H9736_01065</name>
</gene>
<accession>A0A9D1WPM8</accession>
<name>A0A9D1WPM8_9FIRM</name>
<proteinExistence type="predicted"/>
<dbReference type="InterPro" id="IPR007553">
    <property type="entry name" value="2-thiour_desulf"/>
</dbReference>
<evidence type="ECO:0000313" key="1">
    <source>
        <dbReference type="EMBL" id="HIX64818.1"/>
    </source>
</evidence>
<dbReference type="Proteomes" id="UP000886800">
    <property type="component" value="Unassembled WGS sequence"/>
</dbReference>
<comment type="caution">
    <text evidence="1">The sequence shown here is derived from an EMBL/GenBank/DDBJ whole genome shotgun (WGS) entry which is preliminary data.</text>
</comment>
<sequence length="141" mass="14170">MGVLVSACLAGERCRYDGGHNRVPGAAALVATGEGFPICPEVFGGLPCPRPPCELQGGRVVSREGADCTAAYAAGAAQAVEAARILGVAAALLKARSPSCGIGRVYDGSFSHQLVPGDGVAARALAQAGLTLYSEEGSPWT</sequence>
<dbReference type="AlphaFoldDB" id="A0A9D1WPM8"/>